<dbReference type="GO" id="GO:0000172">
    <property type="term" value="C:ribonuclease MRP complex"/>
    <property type="evidence" value="ECO:0007669"/>
    <property type="project" value="InterPro"/>
</dbReference>
<name>A0A7S0RUB3_9CHLO</name>
<dbReference type="GO" id="GO:0030677">
    <property type="term" value="C:ribonuclease P complex"/>
    <property type="evidence" value="ECO:0007669"/>
    <property type="project" value="InterPro"/>
</dbReference>
<dbReference type="GO" id="GO:0005634">
    <property type="term" value="C:nucleus"/>
    <property type="evidence" value="ECO:0007669"/>
    <property type="project" value="UniProtKB-SubCell"/>
</dbReference>
<comment type="similarity">
    <text evidence="2">Belongs to the eukaryotic/archaeal RNase P protein component 1 family.</text>
</comment>
<dbReference type="GO" id="GO:0006364">
    <property type="term" value="P:rRNA processing"/>
    <property type="evidence" value="ECO:0007669"/>
    <property type="project" value="TreeGrafter"/>
</dbReference>
<sequence>MKKVPSEDISTAKKRRIEALDKAFGSALSSVLSQGPPKPAAVSRTKPTRQGVVDKSRPARSGPSTSGGSNRYRGEAAGVSEARGVSSETYYQGLDEKLRKGALAVPLQLAEPLKCTPTEFLDNMLTQLMETNPTRVIDARAQIAYRLQDKAGTLLLDNPSSKFNIESAKEKSRRDQQLKNKQHLPKPLMGAHERRNLKLQKLPSDLCEYSLYEPLHDKWCEYVEQLLSNAPGVMSSDTECLPQLATVDLHGSQMRVVRSKEPSRVGVEGLVVMDTCKTFHIISRENRLHVVPKTGSIFEMKFKNRRFAIHGNNLVVAQQAQQASMNKQPGSRATRSTQPNQRRQQNVTMDLL</sequence>
<feature type="region of interest" description="Disordered" evidence="3">
    <location>
        <begin position="166"/>
        <end position="190"/>
    </location>
</feature>
<gene>
    <name evidence="4" type="ORF">POBO1169_LOCUS18138</name>
</gene>
<dbReference type="InterPro" id="IPR036980">
    <property type="entry name" value="RNase_P/MRP_Rpp29_sf"/>
</dbReference>
<dbReference type="SUPFAM" id="SSF101744">
    <property type="entry name" value="Rof/RNase P subunit-like"/>
    <property type="match status" value="1"/>
</dbReference>
<dbReference type="GO" id="GO:0001682">
    <property type="term" value="P:tRNA 5'-leader removal"/>
    <property type="evidence" value="ECO:0007669"/>
    <property type="project" value="InterPro"/>
</dbReference>
<evidence type="ECO:0000313" key="4">
    <source>
        <dbReference type="EMBL" id="CAD8687397.1"/>
    </source>
</evidence>
<accession>A0A7S0RUB3</accession>
<dbReference type="Gene3D" id="2.30.30.210">
    <property type="entry name" value="Ribonuclease P/MRP, subunit p29"/>
    <property type="match status" value="1"/>
</dbReference>
<evidence type="ECO:0000256" key="2">
    <source>
        <dbReference type="ARBA" id="ARBA00006181"/>
    </source>
</evidence>
<dbReference type="PANTHER" id="PTHR13348">
    <property type="entry name" value="RIBONUCLEASE P SUBUNIT P29"/>
    <property type="match status" value="1"/>
</dbReference>
<dbReference type="InterPro" id="IPR002730">
    <property type="entry name" value="Rpp29/RNP1"/>
</dbReference>
<feature type="compositionally biased region" description="Basic and acidic residues" evidence="3">
    <location>
        <begin position="167"/>
        <end position="178"/>
    </location>
</feature>
<organism evidence="4">
    <name type="scientific">Pyramimonas obovata</name>
    <dbReference type="NCBI Taxonomy" id="1411642"/>
    <lineage>
        <taxon>Eukaryota</taxon>
        <taxon>Viridiplantae</taxon>
        <taxon>Chlorophyta</taxon>
        <taxon>Pyramimonadophyceae</taxon>
        <taxon>Pyramimonadales</taxon>
        <taxon>Pyramimonadaceae</taxon>
        <taxon>Pyramimonas</taxon>
        <taxon>Pyramimonas incertae sedis</taxon>
    </lineage>
</organism>
<feature type="region of interest" description="Disordered" evidence="3">
    <location>
        <begin position="28"/>
        <end position="85"/>
    </location>
</feature>
<feature type="compositionally biased region" description="Polar residues" evidence="3">
    <location>
        <begin position="324"/>
        <end position="352"/>
    </location>
</feature>
<dbReference type="SMART" id="SM00538">
    <property type="entry name" value="POP4"/>
    <property type="match status" value="1"/>
</dbReference>
<dbReference type="GO" id="GO:0033204">
    <property type="term" value="F:ribonuclease P RNA binding"/>
    <property type="evidence" value="ECO:0007669"/>
    <property type="project" value="InterPro"/>
</dbReference>
<evidence type="ECO:0000256" key="3">
    <source>
        <dbReference type="SAM" id="MobiDB-lite"/>
    </source>
</evidence>
<comment type="subcellular location">
    <subcellularLocation>
        <location evidence="1">Nucleus</location>
    </subcellularLocation>
</comment>
<dbReference type="PANTHER" id="PTHR13348:SF0">
    <property type="entry name" value="RIBONUCLEASE P PROTEIN SUBUNIT P29"/>
    <property type="match status" value="1"/>
</dbReference>
<dbReference type="AlphaFoldDB" id="A0A7S0RUB3"/>
<dbReference type="InterPro" id="IPR016848">
    <property type="entry name" value="RNase_P/MRP_Rpp29-subunit"/>
</dbReference>
<dbReference type="Pfam" id="PF01868">
    <property type="entry name" value="RNase_P-MRP_p29"/>
    <property type="match status" value="1"/>
</dbReference>
<protein>
    <submittedName>
        <fullName evidence="4">Uncharacterized protein</fullName>
    </submittedName>
</protein>
<reference evidence="4" key="1">
    <citation type="submission" date="2021-01" db="EMBL/GenBank/DDBJ databases">
        <authorList>
            <person name="Corre E."/>
            <person name="Pelletier E."/>
            <person name="Niang G."/>
            <person name="Scheremetjew M."/>
            <person name="Finn R."/>
            <person name="Kale V."/>
            <person name="Holt S."/>
            <person name="Cochrane G."/>
            <person name="Meng A."/>
            <person name="Brown T."/>
            <person name="Cohen L."/>
        </authorList>
    </citation>
    <scope>NUCLEOTIDE SEQUENCE</scope>
    <source>
        <strain evidence="4">CCMP722</strain>
    </source>
</reference>
<dbReference type="EMBL" id="HBFA01036206">
    <property type="protein sequence ID" value="CAD8687397.1"/>
    <property type="molecule type" value="Transcribed_RNA"/>
</dbReference>
<proteinExistence type="inferred from homology"/>
<dbReference type="InterPro" id="IPR023534">
    <property type="entry name" value="Rof/RNase_P-like"/>
</dbReference>
<feature type="region of interest" description="Disordered" evidence="3">
    <location>
        <begin position="320"/>
        <end position="352"/>
    </location>
</feature>
<evidence type="ECO:0000256" key="1">
    <source>
        <dbReference type="ARBA" id="ARBA00004123"/>
    </source>
</evidence>